<dbReference type="EMBL" id="JAIWIU010000095">
    <property type="protein sequence ID" value="MCA2017217.1"/>
    <property type="molecule type" value="Genomic_DNA"/>
</dbReference>
<gene>
    <name evidence="1" type="ORF">LDJ79_13920</name>
</gene>
<evidence type="ECO:0000313" key="2">
    <source>
        <dbReference type="Proteomes" id="UP001199044"/>
    </source>
</evidence>
<evidence type="ECO:0000313" key="1">
    <source>
        <dbReference type="EMBL" id="MCA2017217.1"/>
    </source>
</evidence>
<sequence length="78" mass="8994">MYKVVREVRYCSDCETKTSNVAVLVRKQSKFIGEKYRHINEFIVGAIKGWAFGAFIVSMDDFEGHLICENCGKKTIER</sequence>
<protein>
    <submittedName>
        <fullName evidence="1">Uncharacterized protein</fullName>
    </submittedName>
</protein>
<reference evidence="2" key="1">
    <citation type="submission" date="2023-07" db="EMBL/GenBank/DDBJ databases">
        <title>Molecular identification of indigenous halophilic bacteria isolated from red sea cost, biodegradation of synthetic dyes and assessment of degraded metabolite toxicity.</title>
        <authorList>
            <person name="Chaieb K."/>
            <person name="Altayb H.N."/>
        </authorList>
    </citation>
    <scope>NUCLEOTIDE SEQUENCE [LARGE SCALE GENOMIC DNA]</scope>
    <source>
        <strain evidence="2">K20</strain>
    </source>
</reference>
<organism evidence="1 2">
    <name type="scientific">Vibrio tritonius</name>
    <dbReference type="NCBI Taxonomy" id="1435069"/>
    <lineage>
        <taxon>Bacteria</taxon>
        <taxon>Pseudomonadati</taxon>
        <taxon>Pseudomonadota</taxon>
        <taxon>Gammaproteobacteria</taxon>
        <taxon>Vibrionales</taxon>
        <taxon>Vibrionaceae</taxon>
        <taxon>Vibrio</taxon>
    </lineage>
</organism>
<proteinExistence type="predicted"/>
<keyword evidence="2" id="KW-1185">Reference proteome</keyword>
<dbReference type="Proteomes" id="UP001199044">
    <property type="component" value="Unassembled WGS sequence"/>
</dbReference>
<comment type="caution">
    <text evidence="1">The sequence shown here is derived from an EMBL/GenBank/DDBJ whole genome shotgun (WGS) entry which is preliminary data.</text>
</comment>
<name>A0ABS7YQ72_9VIBR</name>
<accession>A0ABS7YQ72</accession>